<feature type="compositionally biased region" description="Low complexity" evidence="1">
    <location>
        <begin position="89"/>
        <end position="101"/>
    </location>
</feature>
<feature type="region of interest" description="Disordered" evidence="1">
    <location>
        <begin position="609"/>
        <end position="676"/>
    </location>
</feature>
<feature type="region of interest" description="Disordered" evidence="1">
    <location>
        <begin position="1"/>
        <end position="110"/>
    </location>
</feature>
<reference evidence="3" key="1">
    <citation type="journal article" date="2023" name="Mol. Phylogenet. Evol.">
        <title>Genome-scale phylogeny and comparative genomics of the fungal order Sordariales.</title>
        <authorList>
            <person name="Hensen N."/>
            <person name="Bonometti L."/>
            <person name="Westerberg I."/>
            <person name="Brannstrom I.O."/>
            <person name="Guillou S."/>
            <person name="Cros-Aarteil S."/>
            <person name="Calhoun S."/>
            <person name="Haridas S."/>
            <person name="Kuo A."/>
            <person name="Mondo S."/>
            <person name="Pangilinan J."/>
            <person name="Riley R."/>
            <person name="LaButti K."/>
            <person name="Andreopoulos B."/>
            <person name="Lipzen A."/>
            <person name="Chen C."/>
            <person name="Yan M."/>
            <person name="Daum C."/>
            <person name="Ng V."/>
            <person name="Clum A."/>
            <person name="Steindorff A."/>
            <person name="Ohm R.A."/>
            <person name="Martin F."/>
            <person name="Silar P."/>
            <person name="Natvig D.O."/>
            <person name="Lalanne C."/>
            <person name="Gautier V."/>
            <person name="Ament-Velasquez S.L."/>
            <person name="Kruys A."/>
            <person name="Hutchinson M.I."/>
            <person name="Powell A.J."/>
            <person name="Barry K."/>
            <person name="Miller A.N."/>
            <person name="Grigoriev I.V."/>
            <person name="Debuchy R."/>
            <person name="Gladieux P."/>
            <person name="Hiltunen Thoren M."/>
            <person name="Johannesson H."/>
        </authorList>
    </citation>
    <scope>NUCLEOTIDE SEQUENCE</scope>
    <source>
        <strain evidence="3">PSN293</strain>
    </source>
</reference>
<feature type="compositionally biased region" description="Pro residues" evidence="1">
    <location>
        <begin position="1"/>
        <end position="11"/>
    </location>
</feature>
<feature type="region of interest" description="Disordered" evidence="1">
    <location>
        <begin position="466"/>
        <end position="512"/>
    </location>
</feature>
<evidence type="ECO:0000313" key="3">
    <source>
        <dbReference type="EMBL" id="KAK4213128.1"/>
    </source>
</evidence>
<feature type="compositionally biased region" description="Low complexity" evidence="1">
    <location>
        <begin position="563"/>
        <end position="573"/>
    </location>
</feature>
<feature type="compositionally biased region" description="Gly residues" evidence="1">
    <location>
        <begin position="636"/>
        <end position="647"/>
    </location>
</feature>
<dbReference type="EMBL" id="MU858114">
    <property type="protein sequence ID" value="KAK4213128.1"/>
    <property type="molecule type" value="Genomic_DNA"/>
</dbReference>
<evidence type="ECO:0000256" key="1">
    <source>
        <dbReference type="SAM" id="MobiDB-lite"/>
    </source>
</evidence>
<feature type="compositionally biased region" description="Basic and acidic residues" evidence="1">
    <location>
        <begin position="576"/>
        <end position="587"/>
    </location>
</feature>
<dbReference type="PANTHER" id="PTHR47800:SF5">
    <property type="entry name" value="FER-1-LIKE PROTEIN 6"/>
    <property type="match status" value="1"/>
</dbReference>
<feature type="compositionally biased region" description="Basic and acidic residues" evidence="1">
    <location>
        <begin position="610"/>
        <end position="630"/>
    </location>
</feature>
<feature type="compositionally biased region" description="Basic and acidic residues" evidence="1">
    <location>
        <begin position="59"/>
        <end position="69"/>
    </location>
</feature>
<accession>A0AAN7B6Y5</accession>
<dbReference type="Gene3D" id="2.60.40.150">
    <property type="entry name" value="C2 domain"/>
    <property type="match status" value="1"/>
</dbReference>
<dbReference type="InterPro" id="IPR000008">
    <property type="entry name" value="C2_dom"/>
</dbReference>
<feature type="compositionally biased region" description="Basic and acidic residues" evidence="1">
    <location>
        <begin position="24"/>
        <end position="39"/>
    </location>
</feature>
<evidence type="ECO:0000313" key="4">
    <source>
        <dbReference type="Proteomes" id="UP001301769"/>
    </source>
</evidence>
<dbReference type="AlphaFoldDB" id="A0AAN7B6Y5"/>
<name>A0AAN7B6Y5_9PEZI</name>
<dbReference type="PANTHER" id="PTHR47800">
    <property type="entry name" value="C2 DOMAIN-CONTAINING PROTEIN"/>
    <property type="match status" value="1"/>
</dbReference>
<dbReference type="InterPro" id="IPR035892">
    <property type="entry name" value="C2_domain_sf"/>
</dbReference>
<feature type="compositionally biased region" description="Basic and acidic residues" evidence="1">
    <location>
        <begin position="650"/>
        <end position="665"/>
    </location>
</feature>
<sequence>MSLEQPAPPPLLERNASSVIANQDRPRPKSQDAPRRVEYEQVENLQPDDSNTRPRSAPHHQDDQPHNEGPDNAGLRRSRTTELKEKFTAQKQKLTAKTKPAGGYDSTPLPDAPQGYTVKFIFHKATNLPVADMHTHSADPFILATLTADVPRRHQEEPLLTHRTPTARRTTEPVWENEWVVANLPASGFTLKCRLYDEDWPDHDDRLGNVTIHIPHLDENWEGLGPDGQIFEVRKRSGSKRAYLFKAISNALTKGSSLTPLLHLSMEVVGKSDPPHAQMYTVGPTCYVKHFSPMIGRLTGIKVNKDESADANPHKDGHGLKKYDFQANELQLAGPVPEKLYHRFVEFRPIIGLMFKSHGIRGHILNKVLHKQHKRIYNYDSSTEYDSFKACSEEAALQFLKMAHFDEGGRIFTYVLTLDGLMRFTETGQEFGIDLLSKHTLHSDVATYIACSGEFFIRRLERADGSDELDPPEATHPSQNLSGGPPNESPPRKPNNYQLIIDNDSGTYRPDKSTLPELKKFLEKNFPGLGIVTMHWENKHLQELKKKQREIKKKEGGGIRMVLNRSPSNSSFSSDDESRLSDLVRSPDDEDAAPVRTKKERAFDVLGDPRLLKEYLPRRHDGKGDDKGEDVAIEGGDSGVAGLGGGAPEADGHGEKGKGKEKEKAVGGTPTPATAG</sequence>
<dbReference type="GO" id="GO:0010628">
    <property type="term" value="P:positive regulation of gene expression"/>
    <property type="evidence" value="ECO:0007669"/>
    <property type="project" value="TreeGrafter"/>
</dbReference>
<reference evidence="3" key="2">
    <citation type="submission" date="2023-05" db="EMBL/GenBank/DDBJ databases">
        <authorList>
            <consortium name="Lawrence Berkeley National Laboratory"/>
            <person name="Steindorff A."/>
            <person name="Hensen N."/>
            <person name="Bonometti L."/>
            <person name="Westerberg I."/>
            <person name="Brannstrom I.O."/>
            <person name="Guillou S."/>
            <person name="Cros-Aarteil S."/>
            <person name="Calhoun S."/>
            <person name="Haridas S."/>
            <person name="Kuo A."/>
            <person name="Mondo S."/>
            <person name="Pangilinan J."/>
            <person name="Riley R."/>
            <person name="Labutti K."/>
            <person name="Andreopoulos B."/>
            <person name="Lipzen A."/>
            <person name="Chen C."/>
            <person name="Yanf M."/>
            <person name="Daum C."/>
            <person name="Ng V."/>
            <person name="Clum A."/>
            <person name="Ohm R."/>
            <person name="Martin F."/>
            <person name="Silar P."/>
            <person name="Natvig D."/>
            <person name="Lalanne C."/>
            <person name="Gautier V."/>
            <person name="Ament-Velasquez S.L."/>
            <person name="Kruys A."/>
            <person name="Hutchinson M.I."/>
            <person name="Powell A.J."/>
            <person name="Barry K."/>
            <person name="Miller A.N."/>
            <person name="Grigoriev I.V."/>
            <person name="Debuchy R."/>
            <person name="Gladieux P."/>
            <person name="Thoren M.H."/>
            <person name="Johannesson H."/>
        </authorList>
    </citation>
    <scope>NUCLEOTIDE SEQUENCE</scope>
    <source>
        <strain evidence="3">PSN293</strain>
    </source>
</reference>
<gene>
    <name evidence="3" type="ORF">QBC37DRAFT_316813</name>
</gene>
<dbReference type="SUPFAM" id="SSF49562">
    <property type="entry name" value="C2 domain (Calcium/lipid-binding domain, CaLB)"/>
    <property type="match status" value="1"/>
</dbReference>
<evidence type="ECO:0000259" key="2">
    <source>
        <dbReference type="PROSITE" id="PS50004"/>
    </source>
</evidence>
<feature type="region of interest" description="Disordered" evidence="1">
    <location>
        <begin position="549"/>
        <end position="595"/>
    </location>
</feature>
<dbReference type="Pfam" id="PF00168">
    <property type="entry name" value="C2"/>
    <property type="match status" value="1"/>
</dbReference>
<protein>
    <recommendedName>
        <fullName evidence="2">C2 domain-containing protein</fullName>
    </recommendedName>
</protein>
<dbReference type="PROSITE" id="PS50004">
    <property type="entry name" value="C2"/>
    <property type="match status" value="1"/>
</dbReference>
<organism evidence="3 4">
    <name type="scientific">Rhypophila decipiens</name>
    <dbReference type="NCBI Taxonomy" id="261697"/>
    <lineage>
        <taxon>Eukaryota</taxon>
        <taxon>Fungi</taxon>
        <taxon>Dikarya</taxon>
        <taxon>Ascomycota</taxon>
        <taxon>Pezizomycotina</taxon>
        <taxon>Sordariomycetes</taxon>
        <taxon>Sordariomycetidae</taxon>
        <taxon>Sordariales</taxon>
        <taxon>Naviculisporaceae</taxon>
        <taxon>Rhypophila</taxon>
    </lineage>
</organism>
<feature type="domain" description="C2" evidence="2">
    <location>
        <begin position="98"/>
        <end position="231"/>
    </location>
</feature>
<proteinExistence type="predicted"/>
<comment type="caution">
    <text evidence="3">The sequence shown here is derived from an EMBL/GenBank/DDBJ whole genome shotgun (WGS) entry which is preliminary data.</text>
</comment>
<keyword evidence="4" id="KW-1185">Reference proteome</keyword>
<dbReference type="Proteomes" id="UP001301769">
    <property type="component" value="Unassembled WGS sequence"/>
</dbReference>
<feature type="compositionally biased region" description="Basic and acidic residues" evidence="1">
    <location>
        <begin position="79"/>
        <end position="88"/>
    </location>
</feature>